<dbReference type="Gene3D" id="1.10.260.40">
    <property type="entry name" value="lambda repressor-like DNA-binding domains"/>
    <property type="match status" value="1"/>
</dbReference>
<name>A0A918A1Y3_9ACTN</name>
<evidence type="ECO:0000259" key="1">
    <source>
        <dbReference type="PROSITE" id="PS50943"/>
    </source>
</evidence>
<evidence type="ECO:0000313" key="2">
    <source>
        <dbReference type="EMBL" id="GGP02637.1"/>
    </source>
</evidence>
<comment type="caution">
    <text evidence="2">The sequence shown here is derived from an EMBL/GenBank/DDBJ whole genome shotgun (WGS) entry which is preliminary data.</text>
</comment>
<dbReference type="SUPFAM" id="SSF47413">
    <property type="entry name" value="lambda repressor-like DNA-binding domains"/>
    <property type="match status" value="1"/>
</dbReference>
<dbReference type="InterPro" id="IPR010982">
    <property type="entry name" value="Lambda_DNA-bd_dom_sf"/>
</dbReference>
<dbReference type="RefSeq" id="WP_189137357.1">
    <property type="nucleotide sequence ID" value="NZ_BMNK01000002.1"/>
</dbReference>
<evidence type="ECO:0000313" key="3">
    <source>
        <dbReference type="Proteomes" id="UP000660745"/>
    </source>
</evidence>
<dbReference type="Proteomes" id="UP000660745">
    <property type="component" value="Unassembled WGS sequence"/>
</dbReference>
<keyword evidence="3" id="KW-1185">Reference proteome</keyword>
<dbReference type="AlphaFoldDB" id="A0A918A1Y3"/>
<dbReference type="InterPro" id="IPR001387">
    <property type="entry name" value="Cro/C1-type_HTH"/>
</dbReference>
<sequence>MNDGNTPGTFGDRVRYYRDRAGMTRSVLGELCGRSAEWVKAIETGRLLMPRLQLLIRLAEILDVTDLGDLTGEQRITSTVYGRRRHEQIDRIAAGVVDYPFVSRDQEPVLPATLAANVSQAWMVWHGSPQHRSAVATILPRLLQDARISARLLEGPDRRAALVALAQVYHLVQLYLSFQPVPHLILLAGDRAMLAAQEADDPQAVAAAAWYMNHVYRDAGEAAEARIDLAHHAAAELRPDDSEQDRSLWGLLHLAIALSYAKTGHRGDAERHWDHADRAARSLSAHHPWLLFGRETVDAYAVTMYADLTDAHEAVRQADRLALTMPSATRRSFHTIEIARAYHLKREPLAVVHLLNRAYAIAPDTIAYNLFTRAVVQELVTVGGATVREDARELARKLPLDPVA</sequence>
<reference evidence="2" key="2">
    <citation type="submission" date="2020-09" db="EMBL/GenBank/DDBJ databases">
        <authorList>
            <person name="Sun Q."/>
            <person name="Zhou Y."/>
        </authorList>
    </citation>
    <scope>NUCLEOTIDE SEQUENCE</scope>
    <source>
        <strain evidence="2">CGMCC 4.7430</strain>
    </source>
</reference>
<protein>
    <recommendedName>
        <fullName evidence="1">HTH cro/C1-type domain-containing protein</fullName>
    </recommendedName>
</protein>
<gene>
    <name evidence="2" type="ORF">GCM10012278_10570</name>
</gene>
<accession>A0A918A1Y3</accession>
<dbReference type="PROSITE" id="PS50943">
    <property type="entry name" value="HTH_CROC1"/>
    <property type="match status" value="1"/>
</dbReference>
<dbReference type="EMBL" id="BMNK01000002">
    <property type="protein sequence ID" value="GGP02637.1"/>
    <property type="molecule type" value="Genomic_DNA"/>
</dbReference>
<dbReference type="Pfam" id="PF13560">
    <property type="entry name" value="HTH_31"/>
    <property type="match status" value="1"/>
</dbReference>
<dbReference type="GO" id="GO:0003677">
    <property type="term" value="F:DNA binding"/>
    <property type="evidence" value="ECO:0007669"/>
    <property type="project" value="InterPro"/>
</dbReference>
<feature type="domain" description="HTH cro/C1-type" evidence="1">
    <location>
        <begin position="14"/>
        <end position="70"/>
    </location>
</feature>
<dbReference type="CDD" id="cd00093">
    <property type="entry name" value="HTH_XRE"/>
    <property type="match status" value="1"/>
</dbReference>
<reference evidence="2" key="1">
    <citation type="journal article" date="2014" name="Int. J. Syst. Evol. Microbiol.">
        <title>Complete genome sequence of Corynebacterium casei LMG S-19264T (=DSM 44701T), isolated from a smear-ripened cheese.</title>
        <authorList>
            <consortium name="US DOE Joint Genome Institute (JGI-PGF)"/>
            <person name="Walter F."/>
            <person name="Albersmeier A."/>
            <person name="Kalinowski J."/>
            <person name="Ruckert C."/>
        </authorList>
    </citation>
    <scope>NUCLEOTIDE SEQUENCE</scope>
    <source>
        <strain evidence="2">CGMCC 4.7430</strain>
    </source>
</reference>
<organism evidence="2 3">
    <name type="scientific">Nonomuraea glycinis</name>
    <dbReference type="NCBI Taxonomy" id="2047744"/>
    <lineage>
        <taxon>Bacteria</taxon>
        <taxon>Bacillati</taxon>
        <taxon>Actinomycetota</taxon>
        <taxon>Actinomycetes</taxon>
        <taxon>Streptosporangiales</taxon>
        <taxon>Streptosporangiaceae</taxon>
        <taxon>Nonomuraea</taxon>
    </lineage>
</organism>
<dbReference type="SMART" id="SM00530">
    <property type="entry name" value="HTH_XRE"/>
    <property type="match status" value="1"/>
</dbReference>
<proteinExistence type="predicted"/>